<sequence length="134" mass="14754">MYESIGMEQSKAFRQSLYAGAGVKPPDIESIAAVSRDYDQRGTRGPGQPEFKAAAAALQNMQQEDRMGAFSGRASATKDLGRRIGGQHLRDFLMKTGLASELQRKEEQLRSDYRKADAYKGFVDHLLGLPAGEE</sequence>
<dbReference type="RefSeq" id="WP_328740759.1">
    <property type="nucleotide sequence ID" value="NZ_CP108036.1"/>
</dbReference>
<name>A0ABZ1QL49_9ACTN</name>
<keyword evidence="2" id="KW-1185">Reference proteome</keyword>
<dbReference type="EMBL" id="CP108036">
    <property type="protein sequence ID" value="WUN83414.1"/>
    <property type="molecule type" value="Genomic_DNA"/>
</dbReference>
<accession>A0ABZ1QL49</accession>
<reference evidence="1" key="1">
    <citation type="submission" date="2022-10" db="EMBL/GenBank/DDBJ databases">
        <title>The complete genomes of actinobacterial strains from the NBC collection.</title>
        <authorList>
            <person name="Joergensen T.S."/>
            <person name="Alvarez Arevalo M."/>
            <person name="Sterndorff E.B."/>
            <person name="Faurdal D."/>
            <person name="Vuksanovic O."/>
            <person name="Mourched A.-S."/>
            <person name="Charusanti P."/>
            <person name="Shaw S."/>
            <person name="Blin K."/>
            <person name="Weber T."/>
        </authorList>
    </citation>
    <scope>NUCLEOTIDE SEQUENCE</scope>
    <source>
        <strain evidence="1">NBC_00303</strain>
    </source>
</reference>
<dbReference type="Proteomes" id="UP001432312">
    <property type="component" value="Chromosome"/>
</dbReference>
<organism evidence="1 2">
    <name type="scientific">Streptomyces erythrochromogenes</name>
    <dbReference type="NCBI Taxonomy" id="285574"/>
    <lineage>
        <taxon>Bacteria</taxon>
        <taxon>Bacillati</taxon>
        <taxon>Actinomycetota</taxon>
        <taxon>Actinomycetes</taxon>
        <taxon>Kitasatosporales</taxon>
        <taxon>Streptomycetaceae</taxon>
        <taxon>Streptomyces</taxon>
    </lineage>
</organism>
<evidence type="ECO:0000313" key="2">
    <source>
        <dbReference type="Proteomes" id="UP001432312"/>
    </source>
</evidence>
<dbReference type="GeneID" id="95501536"/>
<evidence type="ECO:0000313" key="1">
    <source>
        <dbReference type="EMBL" id="WUN83414.1"/>
    </source>
</evidence>
<gene>
    <name evidence="1" type="ORF">OHA91_35825</name>
</gene>
<proteinExistence type="predicted"/>
<protein>
    <submittedName>
        <fullName evidence="1">Uncharacterized protein</fullName>
    </submittedName>
</protein>